<feature type="binding site" evidence="3">
    <location>
        <position position="140"/>
    </location>
    <ligand>
        <name>Mn(2+)</name>
        <dbReference type="ChEBI" id="CHEBI:29035"/>
        <label>2</label>
    </ligand>
</feature>
<dbReference type="PANTHER" id="PTHR11014">
    <property type="entry name" value="PEPTIDASE M20 FAMILY MEMBER"/>
    <property type="match status" value="1"/>
</dbReference>
<evidence type="ECO:0000313" key="6">
    <source>
        <dbReference type="Proteomes" id="UP000315343"/>
    </source>
</evidence>
<keyword evidence="2 5" id="KW-0378">Hydrolase</keyword>
<dbReference type="Gene3D" id="3.40.630.10">
    <property type="entry name" value="Zn peptidases"/>
    <property type="match status" value="1"/>
</dbReference>
<dbReference type="FunFam" id="3.30.70.360:FF:000014">
    <property type="entry name" value="N-acyl-L-amino acid amidohydrolase"/>
    <property type="match status" value="1"/>
</dbReference>
<dbReference type="PIRSF" id="PIRSF005962">
    <property type="entry name" value="Pept_M20D_amidohydro"/>
    <property type="match status" value="1"/>
</dbReference>
<keyword evidence="3" id="KW-0479">Metal-binding</keyword>
<feature type="binding site" evidence="3">
    <location>
        <position position="106"/>
    </location>
    <ligand>
        <name>Mn(2+)</name>
        <dbReference type="ChEBI" id="CHEBI:29035"/>
        <label>2</label>
    </ligand>
</feature>
<evidence type="ECO:0000313" key="5">
    <source>
        <dbReference type="EMBL" id="TWH83587.1"/>
    </source>
</evidence>
<name>A0A562JK32_9FIRM</name>
<dbReference type="Pfam" id="PF07687">
    <property type="entry name" value="M20_dimer"/>
    <property type="match status" value="1"/>
</dbReference>
<evidence type="ECO:0000256" key="1">
    <source>
        <dbReference type="ARBA" id="ARBA00006153"/>
    </source>
</evidence>
<feature type="domain" description="Peptidase M20 dimerisation" evidence="4">
    <location>
        <begin position="192"/>
        <end position="283"/>
    </location>
</feature>
<dbReference type="SUPFAM" id="SSF53187">
    <property type="entry name" value="Zn-dependent exopeptidases"/>
    <property type="match status" value="1"/>
</dbReference>
<organism evidence="5 6">
    <name type="scientific">Sedimentibacter saalensis</name>
    <dbReference type="NCBI Taxonomy" id="130788"/>
    <lineage>
        <taxon>Bacteria</taxon>
        <taxon>Bacillati</taxon>
        <taxon>Bacillota</taxon>
        <taxon>Tissierellia</taxon>
        <taxon>Sedimentibacter</taxon>
    </lineage>
</organism>
<dbReference type="NCBIfam" id="TIGR01891">
    <property type="entry name" value="amidohydrolases"/>
    <property type="match status" value="1"/>
</dbReference>
<dbReference type="RefSeq" id="WP_145078727.1">
    <property type="nucleotide sequence ID" value="NZ_VLKH01000001.1"/>
</dbReference>
<dbReference type="GO" id="GO:0016787">
    <property type="term" value="F:hydrolase activity"/>
    <property type="evidence" value="ECO:0007669"/>
    <property type="project" value="UniProtKB-KW"/>
</dbReference>
<keyword evidence="3" id="KW-0464">Manganese</keyword>
<comment type="caution">
    <text evidence="5">The sequence shown here is derived from an EMBL/GenBank/DDBJ whole genome shotgun (WGS) entry which is preliminary data.</text>
</comment>
<evidence type="ECO:0000256" key="2">
    <source>
        <dbReference type="ARBA" id="ARBA00022801"/>
    </source>
</evidence>
<dbReference type="Gene3D" id="3.30.70.360">
    <property type="match status" value="1"/>
</dbReference>
<feature type="binding site" evidence="3">
    <location>
        <position position="104"/>
    </location>
    <ligand>
        <name>Mn(2+)</name>
        <dbReference type="ChEBI" id="CHEBI:29035"/>
        <label>2</label>
    </ligand>
</feature>
<keyword evidence="6" id="KW-1185">Reference proteome</keyword>
<proteinExistence type="inferred from homology"/>
<dbReference type="GO" id="GO:0046872">
    <property type="term" value="F:metal ion binding"/>
    <property type="evidence" value="ECO:0007669"/>
    <property type="project" value="UniProtKB-KW"/>
</dbReference>
<accession>A0A562JK32</accession>
<dbReference type="InterPro" id="IPR036264">
    <property type="entry name" value="Bact_exopeptidase_dim_dom"/>
</dbReference>
<dbReference type="InterPro" id="IPR017439">
    <property type="entry name" value="Amidohydrolase"/>
</dbReference>
<evidence type="ECO:0000256" key="3">
    <source>
        <dbReference type="PIRSR" id="PIRSR005962-1"/>
    </source>
</evidence>
<reference evidence="5 6" key="1">
    <citation type="submission" date="2019-07" db="EMBL/GenBank/DDBJ databases">
        <title>Genomic Encyclopedia of Type Strains, Phase I: the one thousand microbial genomes (KMG-I) project.</title>
        <authorList>
            <person name="Kyrpides N."/>
        </authorList>
    </citation>
    <scope>NUCLEOTIDE SEQUENCE [LARGE SCALE GENOMIC DNA]</scope>
    <source>
        <strain evidence="5 6">DSM 13558</strain>
    </source>
</reference>
<evidence type="ECO:0000259" key="4">
    <source>
        <dbReference type="Pfam" id="PF07687"/>
    </source>
</evidence>
<feature type="binding site" evidence="3">
    <location>
        <position position="366"/>
    </location>
    <ligand>
        <name>Mn(2+)</name>
        <dbReference type="ChEBI" id="CHEBI:29035"/>
        <label>2</label>
    </ligand>
</feature>
<dbReference type="PANTHER" id="PTHR11014:SF63">
    <property type="entry name" value="METALLOPEPTIDASE, PUTATIVE (AFU_ORTHOLOGUE AFUA_6G09600)-RELATED"/>
    <property type="match status" value="1"/>
</dbReference>
<dbReference type="InterPro" id="IPR002933">
    <property type="entry name" value="Peptidase_M20"/>
</dbReference>
<dbReference type="InterPro" id="IPR011650">
    <property type="entry name" value="Peptidase_M20_dimer"/>
</dbReference>
<sequence>MQKEDILKSAEAIKDELIRIRRDIHAHPEIGRQEKRTSELVANKLRELGLEVRTNVAETGVIGTLTGKYPGKTILMRADMDCLAMEELNDVEYKSQNPGLMHACGHDSHTAWLLGAAMILSQYKDELHGNVKFLFQPDEENDGGAERMIEDGALENPHVDAAIGAHVWTSLESGKIGVKYGSMMASPDRILINIYGKGGHGGVPDSCIDPITTACQVQMALQTIVSRRISPVESAVVTISRIEGGTTHNIIPEKVQMEGTIRTLTYELREKVPKMVENIIKGVCEANDATYEFIYDPHYPPVVNNDEINSYIEEAGKVILGSENVVRMVSPTMGGEDFSYFQLKVPASFFVIGTYNPSKGLTNPLHNPRFNIDEDILTKASAVMAQCAIDYLNNNKQ</sequence>
<dbReference type="SUPFAM" id="SSF55031">
    <property type="entry name" value="Bacterial exopeptidase dimerisation domain"/>
    <property type="match status" value="1"/>
</dbReference>
<gene>
    <name evidence="5" type="ORF">LY60_00198</name>
</gene>
<dbReference type="EMBL" id="VLKH01000001">
    <property type="protein sequence ID" value="TWH83587.1"/>
    <property type="molecule type" value="Genomic_DNA"/>
</dbReference>
<feature type="binding site" evidence="3">
    <location>
        <position position="166"/>
    </location>
    <ligand>
        <name>Mn(2+)</name>
        <dbReference type="ChEBI" id="CHEBI:29035"/>
        <label>2</label>
    </ligand>
</feature>
<comment type="similarity">
    <text evidence="1">Belongs to the peptidase M20 family.</text>
</comment>
<comment type="cofactor">
    <cofactor evidence="3">
        <name>Mn(2+)</name>
        <dbReference type="ChEBI" id="CHEBI:29035"/>
    </cofactor>
    <text evidence="3">The Mn(2+) ion enhances activity.</text>
</comment>
<protein>
    <submittedName>
        <fullName evidence="5">Amidohydrolase</fullName>
    </submittedName>
</protein>
<dbReference type="OrthoDB" id="9776731at2"/>
<dbReference type="AlphaFoldDB" id="A0A562JK32"/>
<dbReference type="Proteomes" id="UP000315343">
    <property type="component" value="Unassembled WGS sequence"/>
</dbReference>
<dbReference type="Pfam" id="PF01546">
    <property type="entry name" value="Peptidase_M20"/>
    <property type="match status" value="1"/>
</dbReference>